<sequence>MWIEQHRPFDLRPCSSSPLPLGRALSQIPSPLVRDTRSHGSPGKALQTRPNATLTLWGLMLTSGPQRQRKRHISEFPSRVLAINASS</sequence>
<accession>A0AAD6BE85</accession>
<evidence type="ECO:0000313" key="2">
    <source>
        <dbReference type="Proteomes" id="UP001219934"/>
    </source>
</evidence>
<keyword evidence="2" id="KW-1185">Reference proteome</keyword>
<reference evidence="1" key="1">
    <citation type="submission" date="2022-11" db="EMBL/GenBank/DDBJ databases">
        <title>Chromosome-level genome of Pogonophryne albipinna.</title>
        <authorList>
            <person name="Jo E."/>
        </authorList>
    </citation>
    <scope>NUCLEOTIDE SEQUENCE</scope>
    <source>
        <strain evidence="1">SGF0006</strain>
        <tissue evidence="1">Muscle</tissue>
    </source>
</reference>
<dbReference type="EMBL" id="JAPTMU010000006">
    <property type="protein sequence ID" value="KAJ4941925.1"/>
    <property type="molecule type" value="Genomic_DNA"/>
</dbReference>
<evidence type="ECO:0000313" key="1">
    <source>
        <dbReference type="EMBL" id="KAJ4941925.1"/>
    </source>
</evidence>
<dbReference type="Proteomes" id="UP001219934">
    <property type="component" value="Unassembled WGS sequence"/>
</dbReference>
<name>A0AAD6BE85_9TELE</name>
<comment type="caution">
    <text evidence="1">The sequence shown here is derived from an EMBL/GenBank/DDBJ whole genome shotgun (WGS) entry which is preliminary data.</text>
</comment>
<organism evidence="1 2">
    <name type="scientific">Pogonophryne albipinna</name>
    <dbReference type="NCBI Taxonomy" id="1090488"/>
    <lineage>
        <taxon>Eukaryota</taxon>
        <taxon>Metazoa</taxon>
        <taxon>Chordata</taxon>
        <taxon>Craniata</taxon>
        <taxon>Vertebrata</taxon>
        <taxon>Euteleostomi</taxon>
        <taxon>Actinopterygii</taxon>
        <taxon>Neopterygii</taxon>
        <taxon>Teleostei</taxon>
        <taxon>Neoteleostei</taxon>
        <taxon>Acanthomorphata</taxon>
        <taxon>Eupercaria</taxon>
        <taxon>Perciformes</taxon>
        <taxon>Notothenioidei</taxon>
        <taxon>Pogonophryne</taxon>
    </lineage>
</organism>
<proteinExistence type="predicted"/>
<dbReference type="AlphaFoldDB" id="A0AAD6BE85"/>
<protein>
    <submittedName>
        <fullName evidence="1">Uncharacterized protein</fullName>
    </submittedName>
</protein>
<gene>
    <name evidence="1" type="ORF">JOQ06_011797</name>
</gene>